<keyword evidence="1 3" id="KW-0808">Transferase</keyword>
<keyword evidence="2" id="KW-0012">Acyltransferase</keyword>
<dbReference type="OrthoDB" id="1862401at2759"/>
<accession>A0A834TLI2</accession>
<evidence type="ECO:0000313" key="3">
    <source>
        <dbReference type="EMBL" id="KAF7823061.1"/>
    </source>
</evidence>
<evidence type="ECO:0000256" key="1">
    <source>
        <dbReference type="ARBA" id="ARBA00022679"/>
    </source>
</evidence>
<sequence>MAHHHLHHNQKISILEQYQVSAPPGSVPSTSLPLTFYDIPWFYSHHIQRIFFYHFPHPTHHFLHTLLPTLKHSLSLTLQHFFPFAANLVFPPQPHLHHPYILYNESDSIPLTVAESTADFNLLVSHSPKPVSDLHPLVPALPPPRASQNGTRFVPLMAVQLTVLPNSGFCICLAFNHVAGDGAAFHHFMKYWASVCRARGDLNSLEPSLPLPCHSREIIDDPKGIKLIYLEELSDTASKSMEFAGLVHDDVSIDKVRATFVMSRDQIEKLKKLVSNSIRCTSSGNLHISAFVVTCSLMWVCMVKLKSEETQGGNNNVPCKLVILADCRNLSSVSIPSTYFGNCLVTRFVTLERGQLVGENGLFEAVKAIERQVRDVKSDALRGVETLMSDYREVSKSGEPLLTIAGSPKLGVYETDFGDEDGGIEVGVALTRTQMNDFTAIFKEQVGHIE</sequence>
<protein>
    <submittedName>
        <fullName evidence="3">Coumaroyl-CoA:anthocyanidin 3-O-glucoside-6''-O-coumaroyltransferase 1-like</fullName>
    </submittedName>
</protein>
<proteinExistence type="predicted"/>
<evidence type="ECO:0000313" key="4">
    <source>
        <dbReference type="Proteomes" id="UP000634136"/>
    </source>
</evidence>
<evidence type="ECO:0000256" key="2">
    <source>
        <dbReference type="ARBA" id="ARBA00023315"/>
    </source>
</evidence>
<dbReference type="Gene3D" id="3.30.559.10">
    <property type="entry name" value="Chloramphenicol acetyltransferase-like domain"/>
    <property type="match status" value="2"/>
</dbReference>
<name>A0A834TLI2_9FABA</name>
<keyword evidence="4" id="KW-1185">Reference proteome</keyword>
<dbReference type="AlphaFoldDB" id="A0A834TLI2"/>
<gene>
    <name evidence="3" type="ORF">G2W53_021205</name>
</gene>
<organism evidence="3 4">
    <name type="scientific">Senna tora</name>
    <dbReference type="NCBI Taxonomy" id="362788"/>
    <lineage>
        <taxon>Eukaryota</taxon>
        <taxon>Viridiplantae</taxon>
        <taxon>Streptophyta</taxon>
        <taxon>Embryophyta</taxon>
        <taxon>Tracheophyta</taxon>
        <taxon>Spermatophyta</taxon>
        <taxon>Magnoliopsida</taxon>
        <taxon>eudicotyledons</taxon>
        <taxon>Gunneridae</taxon>
        <taxon>Pentapetalae</taxon>
        <taxon>rosids</taxon>
        <taxon>fabids</taxon>
        <taxon>Fabales</taxon>
        <taxon>Fabaceae</taxon>
        <taxon>Caesalpinioideae</taxon>
        <taxon>Cassia clade</taxon>
        <taxon>Senna</taxon>
    </lineage>
</organism>
<dbReference type="PANTHER" id="PTHR31625">
    <property type="match status" value="1"/>
</dbReference>
<reference evidence="3" key="1">
    <citation type="submission" date="2020-09" db="EMBL/GenBank/DDBJ databases">
        <title>Genome-Enabled Discovery of Anthraquinone Biosynthesis in Senna tora.</title>
        <authorList>
            <person name="Kang S.-H."/>
            <person name="Pandey R.P."/>
            <person name="Lee C.-M."/>
            <person name="Sim J.-S."/>
            <person name="Jeong J.-T."/>
            <person name="Choi B.-S."/>
            <person name="Jung M."/>
            <person name="Ginzburg D."/>
            <person name="Zhao K."/>
            <person name="Won S.Y."/>
            <person name="Oh T.-J."/>
            <person name="Yu Y."/>
            <person name="Kim N.-H."/>
            <person name="Lee O.R."/>
            <person name="Lee T.-H."/>
            <person name="Bashyal P."/>
            <person name="Kim T.-S."/>
            <person name="Lee W.-H."/>
            <person name="Kawkins C."/>
            <person name="Kim C.-K."/>
            <person name="Kim J.S."/>
            <person name="Ahn B.O."/>
            <person name="Rhee S.Y."/>
            <person name="Sohng J.K."/>
        </authorList>
    </citation>
    <scope>NUCLEOTIDE SEQUENCE</scope>
    <source>
        <tissue evidence="3">Leaf</tissue>
    </source>
</reference>
<dbReference type="InterPro" id="IPR023213">
    <property type="entry name" value="CAT-like_dom_sf"/>
</dbReference>
<dbReference type="GO" id="GO:0016747">
    <property type="term" value="F:acyltransferase activity, transferring groups other than amino-acyl groups"/>
    <property type="evidence" value="ECO:0007669"/>
    <property type="project" value="UniProtKB-ARBA"/>
</dbReference>
<dbReference type="Proteomes" id="UP000634136">
    <property type="component" value="Unassembled WGS sequence"/>
</dbReference>
<comment type="caution">
    <text evidence="3">The sequence shown here is derived from an EMBL/GenBank/DDBJ whole genome shotgun (WGS) entry which is preliminary data.</text>
</comment>
<dbReference type="Pfam" id="PF02458">
    <property type="entry name" value="Transferase"/>
    <property type="match status" value="1"/>
</dbReference>
<dbReference type="InterPro" id="IPR051504">
    <property type="entry name" value="Plant_metabolite_acyltrans"/>
</dbReference>
<dbReference type="EMBL" id="JAAIUW010000007">
    <property type="protein sequence ID" value="KAF7823061.1"/>
    <property type="molecule type" value="Genomic_DNA"/>
</dbReference>